<protein>
    <submittedName>
        <fullName evidence="2">Uncharacterized protein</fullName>
    </submittedName>
</protein>
<evidence type="ECO:0000313" key="3">
    <source>
        <dbReference type="Proteomes" id="UP000747399"/>
    </source>
</evidence>
<name>A0A8J4B4D5_9CHLO</name>
<comment type="caution">
    <text evidence="2">The sequence shown here is derived from an EMBL/GenBank/DDBJ whole genome shotgun (WGS) entry which is preliminary data.</text>
</comment>
<feature type="non-terminal residue" evidence="2">
    <location>
        <position position="301"/>
    </location>
</feature>
<gene>
    <name evidence="2" type="ORF">Vafri_9389</name>
</gene>
<keyword evidence="3" id="KW-1185">Reference proteome</keyword>
<feature type="compositionally biased region" description="Low complexity" evidence="1">
    <location>
        <begin position="168"/>
        <end position="179"/>
    </location>
</feature>
<feature type="region of interest" description="Disordered" evidence="1">
    <location>
        <begin position="248"/>
        <end position="301"/>
    </location>
</feature>
<dbReference type="Proteomes" id="UP000747399">
    <property type="component" value="Unassembled WGS sequence"/>
</dbReference>
<feature type="compositionally biased region" description="Gly residues" evidence="1">
    <location>
        <begin position="292"/>
        <end position="301"/>
    </location>
</feature>
<sequence length="301" mass="30063">MTRPLGPSVPGVATFRDPDAGYVSSRGASSTVPYCTGNAASWVEVSAGAHGSGSDAGAVVAAATIADVNGENVKDALRPTEAPVRPDENGAQRLNFSVAEHVPEDTFSSPRINSVMAAATATATTTAMGIRPADGGDDGGGGRIKGRDAQTWEVEPTLSPRRASMGFSPSLSGELLASPALPPPPQLRSRRSDASLASDGESCLVPCPVGVNRVDGQGSRDGAGKQGAAVTPPASLADSPFMQLSLMQLAEPASTPPSSPPSVMRPTEGGGGIPVPALGTSAVVSERHSTAGGSGGAQSDE</sequence>
<feature type="region of interest" description="Disordered" evidence="1">
    <location>
        <begin position="1"/>
        <end position="30"/>
    </location>
</feature>
<reference evidence="2" key="1">
    <citation type="journal article" date="2021" name="Proc. Natl. Acad. Sci. U.S.A.">
        <title>Three genomes in the algal genus Volvox reveal the fate of a haploid sex-determining region after a transition to homothallism.</title>
        <authorList>
            <person name="Yamamoto K."/>
            <person name="Hamaji T."/>
            <person name="Kawai-Toyooka H."/>
            <person name="Matsuzaki R."/>
            <person name="Takahashi F."/>
            <person name="Nishimura Y."/>
            <person name="Kawachi M."/>
            <person name="Noguchi H."/>
            <person name="Minakuchi Y."/>
            <person name="Umen J.G."/>
            <person name="Toyoda A."/>
            <person name="Nozaki H."/>
        </authorList>
    </citation>
    <scope>NUCLEOTIDE SEQUENCE</scope>
    <source>
        <strain evidence="2">NIES-3780</strain>
    </source>
</reference>
<evidence type="ECO:0000313" key="2">
    <source>
        <dbReference type="EMBL" id="GIL53875.1"/>
    </source>
</evidence>
<evidence type="ECO:0000256" key="1">
    <source>
        <dbReference type="SAM" id="MobiDB-lite"/>
    </source>
</evidence>
<proteinExistence type="predicted"/>
<feature type="region of interest" description="Disordered" evidence="1">
    <location>
        <begin position="128"/>
        <end position="236"/>
    </location>
</feature>
<dbReference type="EMBL" id="BNCO01000016">
    <property type="protein sequence ID" value="GIL53875.1"/>
    <property type="molecule type" value="Genomic_DNA"/>
</dbReference>
<dbReference type="AlphaFoldDB" id="A0A8J4B4D5"/>
<organism evidence="2 3">
    <name type="scientific">Volvox africanus</name>
    <dbReference type="NCBI Taxonomy" id="51714"/>
    <lineage>
        <taxon>Eukaryota</taxon>
        <taxon>Viridiplantae</taxon>
        <taxon>Chlorophyta</taxon>
        <taxon>core chlorophytes</taxon>
        <taxon>Chlorophyceae</taxon>
        <taxon>CS clade</taxon>
        <taxon>Chlamydomonadales</taxon>
        <taxon>Volvocaceae</taxon>
        <taxon>Volvox</taxon>
    </lineage>
</organism>
<accession>A0A8J4B4D5</accession>